<keyword evidence="2" id="KW-0812">Transmembrane</keyword>
<feature type="chain" id="PRO_5040290926" evidence="3">
    <location>
        <begin position="20"/>
        <end position="108"/>
    </location>
</feature>
<accession>A0A9P3H6C7</accession>
<proteinExistence type="predicted"/>
<evidence type="ECO:0000256" key="3">
    <source>
        <dbReference type="SAM" id="SignalP"/>
    </source>
</evidence>
<keyword evidence="3" id="KW-0732">Signal</keyword>
<feature type="region of interest" description="Disordered" evidence="1">
    <location>
        <begin position="22"/>
        <end position="83"/>
    </location>
</feature>
<feature type="compositionally biased region" description="Polar residues" evidence="1">
    <location>
        <begin position="22"/>
        <end position="43"/>
    </location>
</feature>
<evidence type="ECO:0000313" key="5">
    <source>
        <dbReference type="Proteomes" id="UP000827284"/>
    </source>
</evidence>
<protein>
    <submittedName>
        <fullName evidence="4">Uncharacterized protein</fullName>
    </submittedName>
</protein>
<evidence type="ECO:0000313" key="4">
    <source>
        <dbReference type="EMBL" id="GJJ70979.1"/>
    </source>
</evidence>
<gene>
    <name evidence="4" type="ORF">EMPS_03329</name>
</gene>
<feature type="compositionally biased region" description="Low complexity" evidence="1">
    <location>
        <begin position="68"/>
        <end position="83"/>
    </location>
</feature>
<name>A0A9P3H6C7_9FUNG</name>
<dbReference type="Proteomes" id="UP000827284">
    <property type="component" value="Unassembled WGS sequence"/>
</dbReference>
<keyword evidence="2" id="KW-1133">Transmembrane helix</keyword>
<sequence length="108" mass="10257">MKFTLYIAAALALASVAMAAEKSTSGEASPTKHTSAAGSTKTASVLPPIATGPPSNPTASVPAPLPIPTSASVSAPPAPSATHNAANSVVLSSVVSVAGLAVAIVAAL</sequence>
<dbReference type="AlphaFoldDB" id="A0A9P3H6C7"/>
<dbReference type="EMBL" id="BQFW01000004">
    <property type="protein sequence ID" value="GJJ70979.1"/>
    <property type="molecule type" value="Genomic_DNA"/>
</dbReference>
<feature type="signal peptide" evidence="3">
    <location>
        <begin position="1"/>
        <end position="19"/>
    </location>
</feature>
<evidence type="ECO:0000256" key="1">
    <source>
        <dbReference type="SAM" id="MobiDB-lite"/>
    </source>
</evidence>
<reference evidence="4" key="1">
    <citation type="submission" date="2021-11" db="EMBL/GenBank/DDBJ databases">
        <authorList>
            <person name="Herlambang A."/>
            <person name="Guo Y."/>
            <person name="Takashima Y."/>
            <person name="Nishizawa T."/>
        </authorList>
    </citation>
    <scope>NUCLEOTIDE SEQUENCE</scope>
    <source>
        <strain evidence="4">E1425</strain>
    </source>
</reference>
<comment type="caution">
    <text evidence="4">The sequence shown here is derived from an EMBL/GenBank/DDBJ whole genome shotgun (WGS) entry which is preliminary data.</text>
</comment>
<reference evidence="4" key="2">
    <citation type="journal article" date="2022" name="Microbiol. Resour. Announc.">
        <title>Whole-Genome Sequence of Entomortierella parvispora E1425, a Mucoromycotan Fungus Associated with Burkholderiaceae-Related Endosymbiotic Bacteria.</title>
        <authorList>
            <person name="Herlambang A."/>
            <person name="Guo Y."/>
            <person name="Takashima Y."/>
            <person name="Narisawa K."/>
            <person name="Ohta H."/>
            <person name="Nishizawa T."/>
        </authorList>
    </citation>
    <scope>NUCLEOTIDE SEQUENCE</scope>
    <source>
        <strain evidence="4">E1425</strain>
    </source>
</reference>
<evidence type="ECO:0000256" key="2">
    <source>
        <dbReference type="SAM" id="Phobius"/>
    </source>
</evidence>
<keyword evidence="2" id="KW-0472">Membrane</keyword>
<keyword evidence="5" id="KW-1185">Reference proteome</keyword>
<organism evidence="4 5">
    <name type="scientific">Entomortierella parvispora</name>
    <dbReference type="NCBI Taxonomy" id="205924"/>
    <lineage>
        <taxon>Eukaryota</taxon>
        <taxon>Fungi</taxon>
        <taxon>Fungi incertae sedis</taxon>
        <taxon>Mucoromycota</taxon>
        <taxon>Mortierellomycotina</taxon>
        <taxon>Mortierellomycetes</taxon>
        <taxon>Mortierellales</taxon>
        <taxon>Mortierellaceae</taxon>
        <taxon>Entomortierella</taxon>
    </lineage>
</organism>
<feature type="transmembrane region" description="Helical" evidence="2">
    <location>
        <begin position="85"/>
        <end position="107"/>
    </location>
</feature>